<comment type="similarity">
    <text evidence="10">Belongs to the TRM5 / TYW2 family.</text>
</comment>
<keyword evidence="4 10" id="KW-0808">Transferase</keyword>
<feature type="binding site" evidence="10">
    <location>
        <begin position="277"/>
        <end position="278"/>
    </location>
    <ligand>
        <name>S-adenosyl-L-methionine</name>
        <dbReference type="ChEBI" id="CHEBI:59789"/>
    </ligand>
</feature>
<dbReference type="GO" id="GO:0005634">
    <property type="term" value="C:nucleus"/>
    <property type="evidence" value="ECO:0007669"/>
    <property type="project" value="UniProtKB-SubCell"/>
</dbReference>
<evidence type="ECO:0000256" key="2">
    <source>
        <dbReference type="ARBA" id="ARBA00022490"/>
    </source>
</evidence>
<proteinExistence type="inferred from homology"/>
<dbReference type="HAMAP" id="MF_03152">
    <property type="entry name" value="TRM5"/>
    <property type="match status" value="1"/>
</dbReference>
<reference evidence="12" key="1">
    <citation type="submission" date="2022-02" db="EMBL/GenBank/DDBJ databases">
        <authorList>
            <person name="Giguere J D."/>
        </authorList>
    </citation>
    <scope>NUCLEOTIDE SEQUENCE</scope>
    <source>
        <strain evidence="12">CCAP 1055/1</strain>
    </source>
</reference>
<comment type="similarity">
    <text evidence="1">Belongs to the class I-like SAM-binding methyltransferase superfamily. TRM5/TYW2 family.</text>
</comment>
<dbReference type="Pfam" id="PF25133">
    <property type="entry name" value="TYW2_N_2"/>
    <property type="match status" value="1"/>
</dbReference>
<evidence type="ECO:0000256" key="7">
    <source>
        <dbReference type="ARBA" id="ARBA00023128"/>
    </source>
</evidence>
<dbReference type="GO" id="GO:0052906">
    <property type="term" value="F:tRNA (guanine(37)-N1)-methyltransferase activity"/>
    <property type="evidence" value="ECO:0007669"/>
    <property type="project" value="UniProtKB-UniRule"/>
</dbReference>
<evidence type="ECO:0000256" key="3">
    <source>
        <dbReference type="ARBA" id="ARBA00022603"/>
    </source>
</evidence>
<keyword evidence="7 10" id="KW-0496">Mitochondrion</keyword>
<evidence type="ECO:0000256" key="5">
    <source>
        <dbReference type="ARBA" id="ARBA00022691"/>
    </source>
</evidence>
<organism evidence="12">
    <name type="scientific">Phaeodactylum tricornutum</name>
    <name type="common">Diatom</name>
    <dbReference type="NCBI Taxonomy" id="2850"/>
    <lineage>
        <taxon>Eukaryota</taxon>
        <taxon>Sar</taxon>
        <taxon>Stramenopiles</taxon>
        <taxon>Ochrophyta</taxon>
        <taxon>Bacillariophyta</taxon>
        <taxon>Bacillariophyceae</taxon>
        <taxon>Bacillariophycidae</taxon>
        <taxon>Naviculales</taxon>
        <taxon>Phaeodactylaceae</taxon>
        <taxon>Phaeodactylum</taxon>
    </lineage>
</organism>
<dbReference type="InterPro" id="IPR056744">
    <property type="entry name" value="TRM5/TYW2-like_N"/>
</dbReference>
<dbReference type="PANTHER" id="PTHR23245">
    <property type="entry name" value="TRNA METHYLTRANSFERASE"/>
    <property type="match status" value="1"/>
</dbReference>
<evidence type="ECO:0000313" key="12">
    <source>
        <dbReference type="EMBL" id="CAG9291822.1"/>
    </source>
</evidence>
<keyword evidence="8 10" id="KW-0539">Nucleus</keyword>
<dbReference type="GO" id="GO:0002939">
    <property type="term" value="P:tRNA N1-guanine methylation"/>
    <property type="evidence" value="ECO:0007669"/>
    <property type="project" value="TreeGrafter"/>
</dbReference>
<evidence type="ECO:0000259" key="11">
    <source>
        <dbReference type="PROSITE" id="PS51684"/>
    </source>
</evidence>
<dbReference type="InterPro" id="IPR025792">
    <property type="entry name" value="tRNA_Gua_MeTrfase_euk"/>
</dbReference>
<dbReference type="Proteomes" id="UP000836788">
    <property type="component" value="Chromosome 6"/>
</dbReference>
<dbReference type="PROSITE" id="PS51684">
    <property type="entry name" value="SAM_MT_TRM5_TYW2"/>
    <property type="match status" value="1"/>
</dbReference>
<evidence type="ECO:0000256" key="1">
    <source>
        <dbReference type="ARBA" id="ARBA00009775"/>
    </source>
</evidence>
<comment type="function">
    <text evidence="10">Specifically methylates the N1 position of guanosine-37 in various cytoplasmic and mitochondrial tRNAs. Methylation is not dependent on the nature of the nucleoside 5' of the target nucleoside. This is the first step in the biosynthesis of wybutosine (yW), a modified base adjacent to the anticodon of tRNAs and required for accurate decoding.</text>
</comment>
<keyword evidence="5 10" id="KW-0949">S-adenosyl-L-methionine</keyword>
<keyword evidence="2 10" id="KW-0963">Cytoplasm</keyword>
<comment type="catalytic activity">
    <reaction evidence="9 10">
        <text>guanosine(37) in tRNA + S-adenosyl-L-methionine = N(1)-methylguanosine(37) in tRNA + S-adenosyl-L-homocysteine + H(+)</text>
        <dbReference type="Rhea" id="RHEA:36899"/>
        <dbReference type="Rhea" id="RHEA-COMP:10145"/>
        <dbReference type="Rhea" id="RHEA-COMP:10147"/>
        <dbReference type="ChEBI" id="CHEBI:15378"/>
        <dbReference type="ChEBI" id="CHEBI:57856"/>
        <dbReference type="ChEBI" id="CHEBI:59789"/>
        <dbReference type="ChEBI" id="CHEBI:73542"/>
        <dbReference type="ChEBI" id="CHEBI:74269"/>
        <dbReference type="EC" id="2.1.1.228"/>
    </reaction>
</comment>
<comment type="subunit">
    <text evidence="10">Monomer.</text>
</comment>
<comment type="subcellular location">
    <subcellularLocation>
        <location evidence="10">Mitochondrion matrix</location>
    </subcellularLocation>
    <subcellularLocation>
        <location evidence="10">Nucleus</location>
    </subcellularLocation>
    <subcellularLocation>
        <location evidence="10">Cytoplasm</location>
    </subcellularLocation>
    <text evidence="10">Predominantly in the mitochondria and in the nucleus.</text>
</comment>
<feature type="domain" description="SAM-dependent methyltransferase TRM5/TYW2-type" evidence="11">
    <location>
        <begin position="136"/>
        <end position="408"/>
    </location>
</feature>
<dbReference type="Gene3D" id="3.30.300.110">
    <property type="entry name" value="Met-10+ protein-like domains"/>
    <property type="match status" value="1"/>
</dbReference>
<evidence type="ECO:0000256" key="4">
    <source>
        <dbReference type="ARBA" id="ARBA00022679"/>
    </source>
</evidence>
<feature type="binding site" evidence="10">
    <location>
        <position position="229"/>
    </location>
    <ligand>
        <name>S-adenosyl-L-methionine</name>
        <dbReference type="ChEBI" id="CHEBI:59789"/>
    </ligand>
</feature>
<dbReference type="SUPFAM" id="SSF53335">
    <property type="entry name" value="S-adenosyl-L-methionine-dependent methyltransferases"/>
    <property type="match status" value="1"/>
</dbReference>
<dbReference type="Gene3D" id="3.40.50.150">
    <property type="entry name" value="Vaccinia Virus protein VP39"/>
    <property type="match status" value="1"/>
</dbReference>
<comment type="caution">
    <text evidence="10">Lacks conserved residue(s) required for the propagation of feature annotation.</text>
</comment>
<accession>A0A8J9SEH8</accession>
<dbReference type="InterPro" id="IPR029063">
    <property type="entry name" value="SAM-dependent_MTases_sf"/>
</dbReference>
<keyword evidence="6 10" id="KW-0819">tRNA processing</keyword>
<dbReference type="InterPro" id="IPR030382">
    <property type="entry name" value="MeTrfase_TRM5/TYW2"/>
</dbReference>
<dbReference type="CDD" id="cd02440">
    <property type="entry name" value="AdoMet_MTases"/>
    <property type="match status" value="1"/>
</dbReference>
<dbReference type="GO" id="GO:0070901">
    <property type="term" value="P:mitochondrial tRNA methylation"/>
    <property type="evidence" value="ECO:0007669"/>
    <property type="project" value="UniProtKB-ARBA"/>
</dbReference>
<dbReference type="InterPro" id="IPR056743">
    <property type="entry name" value="TRM5-TYW2-like_MTfase"/>
</dbReference>
<evidence type="ECO:0000256" key="8">
    <source>
        <dbReference type="ARBA" id="ARBA00023242"/>
    </source>
</evidence>
<dbReference type="EC" id="2.1.1.228" evidence="10"/>
<feature type="binding site" evidence="10">
    <location>
        <position position="325"/>
    </location>
    <ligand>
        <name>S-adenosyl-L-methionine</name>
        <dbReference type="ChEBI" id="CHEBI:59789"/>
    </ligand>
</feature>
<keyword evidence="3 10" id="KW-0489">Methyltransferase</keyword>
<sequence>MLDPVEASSVPVVDDSTIRSLSDFPDRNVFRREDRYPALNIPVRRTAELRKTLKHVLWRRPKTKNVYDDETDPQRRILVLANIDEDAFRDETVQRLIQHEDCRKASYTVTTAYENYTVEEILKQLLPNESEIPSAFEMVGHLAHVNLRSSQLPFKYWIGKVMLDKNQPRIRTVVNKLGTIETEYRTFGMEVIAGYQGENWSVVTVKEERCAFRLDFTKVYWNSRLAGEHRRLVQQILKESQTKPLVVADLMAGVGPFAVPLTASHGRRNQVTVYANDLNPDSYKYLLQNVQSNKCTNIHCYNQCGRAMVHQLQAENIEVDHVIMNLPASAPEFLDAFRGYEGVKRPCIHVHCFAPKASEATDYQDALDRCSSALGCTLDRISNDVHVHVVRDVSPNKNMLSVSFLLPVEAQSLVKMKLQPLRTETSEPGAKRIKSN</sequence>
<evidence type="ECO:0000256" key="10">
    <source>
        <dbReference type="HAMAP-Rule" id="MF_03152"/>
    </source>
</evidence>
<evidence type="ECO:0000256" key="6">
    <source>
        <dbReference type="ARBA" id="ARBA00022694"/>
    </source>
</evidence>
<dbReference type="PANTHER" id="PTHR23245:SF36">
    <property type="entry name" value="TRNA (GUANINE(37)-N1)-METHYLTRANSFERASE"/>
    <property type="match status" value="1"/>
</dbReference>
<dbReference type="Pfam" id="PF02475">
    <property type="entry name" value="TRM5-TYW2_MTfase"/>
    <property type="match status" value="1"/>
</dbReference>
<dbReference type="FunFam" id="3.30.300.110:FF:000001">
    <property type="entry name" value="tRNA (guanine(37)-N1)-methyltransferase"/>
    <property type="match status" value="1"/>
</dbReference>
<dbReference type="AlphaFoldDB" id="A0A8J9SEH8"/>
<gene>
    <name evidence="12" type="ORF">PTTT1_LOCUS48160</name>
</gene>
<evidence type="ECO:0000256" key="9">
    <source>
        <dbReference type="ARBA" id="ARBA00047783"/>
    </source>
</evidence>
<name>A0A8J9SEH8_PHATR</name>
<protein>
    <recommendedName>
        <fullName evidence="10">tRNA (guanine(37)-N1)-methyltransferase</fullName>
        <ecNumber evidence="10">2.1.1.228</ecNumber>
    </recommendedName>
    <alternativeName>
        <fullName evidence="10">M1G-methyltransferase</fullName>
    </alternativeName>
    <alternativeName>
        <fullName evidence="10">tRNA [GM37] methyltransferase</fullName>
    </alternativeName>
    <alternativeName>
        <fullName evidence="10">tRNA methyltransferase 5 homolog</fullName>
    </alternativeName>
</protein>
<dbReference type="GO" id="GO:0005759">
    <property type="term" value="C:mitochondrial matrix"/>
    <property type="evidence" value="ECO:0007669"/>
    <property type="project" value="UniProtKB-SubCell"/>
</dbReference>
<dbReference type="EMBL" id="OU594947">
    <property type="protein sequence ID" value="CAG9291822.1"/>
    <property type="molecule type" value="Genomic_DNA"/>
</dbReference>